<dbReference type="EMBL" id="CP073767">
    <property type="protein sequence ID" value="UWZ54522.1"/>
    <property type="molecule type" value="Genomic_DNA"/>
</dbReference>
<evidence type="ECO:0000313" key="2">
    <source>
        <dbReference type="Proteomes" id="UP001058003"/>
    </source>
</evidence>
<proteinExistence type="predicted"/>
<dbReference type="Proteomes" id="UP001058003">
    <property type="component" value="Chromosome"/>
</dbReference>
<evidence type="ECO:0000313" key="1">
    <source>
        <dbReference type="EMBL" id="UWZ54522.1"/>
    </source>
</evidence>
<accession>A0A9Q9MM86</accession>
<organism evidence="1 2">
    <name type="scientific">Dactylosporangium aurantiacum</name>
    <dbReference type="NCBI Taxonomy" id="35754"/>
    <lineage>
        <taxon>Bacteria</taxon>
        <taxon>Bacillati</taxon>
        <taxon>Actinomycetota</taxon>
        <taxon>Actinomycetes</taxon>
        <taxon>Micromonosporales</taxon>
        <taxon>Micromonosporaceae</taxon>
        <taxon>Dactylosporangium</taxon>
    </lineage>
</organism>
<name>A0A9Q9MM86_9ACTN</name>
<dbReference type="AlphaFoldDB" id="A0A9Q9MM86"/>
<dbReference type="RefSeq" id="WP_156089925.1">
    <property type="nucleotide sequence ID" value="NZ_CP073767.1"/>
</dbReference>
<gene>
    <name evidence="1" type="ORF">Daura_50235</name>
</gene>
<keyword evidence="2" id="KW-1185">Reference proteome</keyword>
<sequence>MRSLYDWLRRETELRGCRLRVESAASNDEQAMGAPLEIVLAVTAAVAPVLVRVLPVWFQNRHSDVEVTITNAQGRVVSLSGKRLANPEEVVNRVLEISRTEIEDRSGDRGDAATS</sequence>
<dbReference type="KEGG" id="daur:Daura_50235"/>
<dbReference type="OrthoDB" id="5194337at2"/>
<protein>
    <submittedName>
        <fullName evidence="1">Uncharacterized protein</fullName>
    </submittedName>
</protein>
<dbReference type="InterPro" id="IPR045428">
    <property type="entry name" value="EACC1"/>
</dbReference>
<dbReference type="Pfam" id="PF19953">
    <property type="entry name" value="EACC1"/>
    <property type="match status" value="1"/>
</dbReference>
<reference evidence="1" key="1">
    <citation type="submission" date="2021-04" db="EMBL/GenBank/DDBJ databases">
        <title>Dactylosporangium aurantiacum NRRL B-8018 full assembly.</title>
        <authorList>
            <person name="Hartkoorn R.C."/>
            <person name="Beaudoing E."/>
            <person name="Hot D."/>
        </authorList>
    </citation>
    <scope>NUCLEOTIDE SEQUENCE</scope>
    <source>
        <strain evidence="1">NRRL B-8018</strain>
    </source>
</reference>